<dbReference type="PANTHER" id="PTHR34606">
    <property type="entry name" value="BON DOMAIN-CONTAINING PROTEIN"/>
    <property type="match status" value="1"/>
</dbReference>
<dbReference type="PANTHER" id="PTHR34606:SF4">
    <property type="entry name" value="OUTER MEMBRANE LIPOPROTEIN DOLP"/>
    <property type="match status" value="1"/>
</dbReference>
<dbReference type="Gene3D" id="3.40.1520.20">
    <property type="match status" value="1"/>
</dbReference>
<dbReference type="PROSITE" id="PS50914">
    <property type="entry name" value="BON"/>
    <property type="match status" value="2"/>
</dbReference>
<keyword evidence="6" id="KW-1185">Reference proteome</keyword>
<evidence type="ECO:0000256" key="2">
    <source>
        <dbReference type="SAM" id="MobiDB-lite"/>
    </source>
</evidence>
<feature type="domain" description="BON" evidence="4">
    <location>
        <begin position="51"/>
        <end position="118"/>
    </location>
</feature>
<dbReference type="EMBL" id="BAAAFN010000015">
    <property type="protein sequence ID" value="GAA0233152.1"/>
    <property type="molecule type" value="Genomic_DNA"/>
</dbReference>
<evidence type="ECO:0000259" key="4">
    <source>
        <dbReference type="PROSITE" id="PS50914"/>
    </source>
</evidence>
<proteinExistence type="predicted"/>
<evidence type="ECO:0000313" key="6">
    <source>
        <dbReference type="Proteomes" id="UP001501176"/>
    </source>
</evidence>
<dbReference type="InterPro" id="IPR014004">
    <property type="entry name" value="Transpt-assoc_nodulatn_dom_bac"/>
</dbReference>
<dbReference type="PROSITE" id="PS51257">
    <property type="entry name" value="PROKAR_LIPOPROTEIN"/>
    <property type="match status" value="1"/>
</dbReference>
<feature type="signal peptide" evidence="3">
    <location>
        <begin position="1"/>
        <end position="22"/>
    </location>
</feature>
<feature type="chain" id="PRO_5045711145" evidence="3">
    <location>
        <begin position="23"/>
        <end position="237"/>
    </location>
</feature>
<gene>
    <name evidence="5" type="ORF">GCM10009125_22640</name>
</gene>
<comment type="caution">
    <text evidence="5">The sequence shown here is derived from an EMBL/GenBank/DDBJ whole genome shotgun (WGS) entry which is preliminary data.</text>
</comment>
<organism evidence="5 6">
    <name type="scientific">Castellaniella daejeonensis</name>
    <dbReference type="NCBI Taxonomy" id="659013"/>
    <lineage>
        <taxon>Bacteria</taxon>
        <taxon>Pseudomonadati</taxon>
        <taxon>Pseudomonadota</taxon>
        <taxon>Betaproteobacteria</taxon>
        <taxon>Burkholderiales</taxon>
        <taxon>Alcaligenaceae</taxon>
        <taxon>Castellaniella</taxon>
    </lineage>
</organism>
<dbReference type="InterPro" id="IPR051686">
    <property type="entry name" value="Lipoprotein_DolP"/>
</dbReference>
<evidence type="ECO:0000313" key="5">
    <source>
        <dbReference type="EMBL" id="GAA0233152.1"/>
    </source>
</evidence>
<dbReference type="Proteomes" id="UP001501176">
    <property type="component" value="Unassembled WGS sequence"/>
</dbReference>
<feature type="region of interest" description="Disordered" evidence="2">
    <location>
        <begin position="200"/>
        <end position="237"/>
    </location>
</feature>
<keyword evidence="1 3" id="KW-0732">Signal</keyword>
<reference evidence="5 6" key="1">
    <citation type="journal article" date="2019" name="Int. J. Syst. Evol. Microbiol.">
        <title>The Global Catalogue of Microorganisms (GCM) 10K type strain sequencing project: providing services to taxonomists for standard genome sequencing and annotation.</title>
        <authorList>
            <consortium name="The Broad Institute Genomics Platform"/>
            <consortium name="The Broad Institute Genome Sequencing Center for Infectious Disease"/>
            <person name="Wu L."/>
            <person name="Ma J."/>
        </authorList>
    </citation>
    <scope>NUCLEOTIDE SEQUENCE [LARGE SCALE GENOMIC DNA]</scope>
    <source>
        <strain evidence="5 6">JCM 16240</strain>
    </source>
</reference>
<protein>
    <submittedName>
        <fullName evidence="5">BON domain-containing protein</fullName>
    </submittedName>
</protein>
<dbReference type="Pfam" id="PF04972">
    <property type="entry name" value="BON"/>
    <property type="match status" value="2"/>
</dbReference>
<sequence>MTVSARMLTRLLIGLACLPALSGCGLFVVGGTAATSAVVATDRRTAGEQVDDQTIELRVSSEMNKAFGDKARVLGTSYAGRLLLVGDVPTEADRQQAETIARGITKVRLVDNYIRVGDITPLSVRTNDTWLTSKVKSQLVATENVPFRTIKVTTERGVVYLMGKVTEEEGRRAATVAAGISGVNKVVKLFTIVARESLLTEPGQQGKAPVSDSSDSSGTSATPPVGGDGGAQTMPVQ</sequence>
<feature type="domain" description="BON" evidence="4">
    <location>
        <begin position="127"/>
        <end position="194"/>
    </location>
</feature>
<evidence type="ECO:0000256" key="1">
    <source>
        <dbReference type="ARBA" id="ARBA00022729"/>
    </source>
</evidence>
<name>A0ABN0TY52_9BURK</name>
<dbReference type="SMART" id="SM00749">
    <property type="entry name" value="BON"/>
    <property type="match status" value="2"/>
</dbReference>
<dbReference type="RefSeq" id="WP_325126022.1">
    <property type="nucleotide sequence ID" value="NZ_BAAAFN010000015.1"/>
</dbReference>
<accession>A0ABN0TY52</accession>
<dbReference type="InterPro" id="IPR007055">
    <property type="entry name" value="BON_dom"/>
</dbReference>
<evidence type="ECO:0000256" key="3">
    <source>
        <dbReference type="SAM" id="SignalP"/>
    </source>
</evidence>